<gene>
    <name evidence="2" type="ORF">V6617_08760</name>
</gene>
<proteinExistence type="predicted"/>
<organism evidence="2 3">
    <name type="scientific">Pelagibacterium nitratireducens</name>
    <dbReference type="NCBI Taxonomy" id="1046114"/>
    <lineage>
        <taxon>Bacteria</taxon>
        <taxon>Pseudomonadati</taxon>
        <taxon>Pseudomonadota</taxon>
        <taxon>Alphaproteobacteria</taxon>
        <taxon>Hyphomicrobiales</taxon>
        <taxon>Devosiaceae</taxon>
        <taxon>Pelagibacterium</taxon>
    </lineage>
</organism>
<dbReference type="InterPro" id="IPR030395">
    <property type="entry name" value="GP_PDE_dom"/>
</dbReference>
<feature type="domain" description="GP-PDE" evidence="1">
    <location>
        <begin position="8"/>
        <end position="252"/>
    </location>
</feature>
<dbReference type="Proteomes" id="UP001369958">
    <property type="component" value="Chromosome"/>
</dbReference>
<dbReference type="Gene3D" id="3.20.20.190">
    <property type="entry name" value="Phosphatidylinositol (PI) phosphodiesterase"/>
    <property type="match status" value="1"/>
</dbReference>
<sequence>MTSNPPFARPIAHRGLHDRDRGIIENSFSAFAAAIERGFGIECDLQLTEDGEAVVFHDDDLARLVSGSGRVRSVPASALTELPLLGSTAGDCPQTFAAFLDQISGRAPLVIEVKKQANERDTIDLAKRVVQSLATYKGPFVLKTFDPRMIVALRGQGFQGEIGIITYGYDKPDWYGDMPARTRFMLRHLLHYPWTRFTFISCEQTALTLPAIRFFRAIGFKVMSWTVRSSDQARVARRNADQIVFEGFDPDA</sequence>
<keyword evidence="3" id="KW-1185">Reference proteome</keyword>
<name>A0ABZ2I9X1_9HYPH</name>
<dbReference type="SUPFAM" id="SSF51695">
    <property type="entry name" value="PLC-like phosphodiesterases"/>
    <property type="match status" value="1"/>
</dbReference>
<dbReference type="PROSITE" id="PS51704">
    <property type="entry name" value="GP_PDE"/>
    <property type="match status" value="1"/>
</dbReference>
<dbReference type="InterPro" id="IPR017946">
    <property type="entry name" value="PLC-like_Pdiesterase_TIM-brl"/>
</dbReference>
<dbReference type="PANTHER" id="PTHR46211">
    <property type="entry name" value="GLYCEROPHOSPHORYL DIESTER PHOSPHODIESTERASE"/>
    <property type="match status" value="1"/>
</dbReference>
<evidence type="ECO:0000259" key="1">
    <source>
        <dbReference type="PROSITE" id="PS51704"/>
    </source>
</evidence>
<evidence type="ECO:0000313" key="2">
    <source>
        <dbReference type="EMBL" id="WWT34538.1"/>
    </source>
</evidence>
<dbReference type="PANTHER" id="PTHR46211:SF1">
    <property type="entry name" value="GLYCEROPHOSPHODIESTER PHOSPHODIESTERASE, CYTOPLASMIC"/>
    <property type="match status" value="1"/>
</dbReference>
<protein>
    <submittedName>
        <fullName evidence="2">Glycerophosphodiester phosphodiesterase family protein</fullName>
    </submittedName>
</protein>
<accession>A0ABZ2I9X1</accession>
<dbReference type="EMBL" id="CP146275">
    <property type="protein sequence ID" value="WWT34538.1"/>
    <property type="molecule type" value="Genomic_DNA"/>
</dbReference>
<dbReference type="RefSeq" id="WP_338610495.1">
    <property type="nucleotide sequence ID" value="NZ_CP146275.1"/>
</dbReference>
<evidence type="ECO:0000313" key="3">
    <source>
        <dbReference type="Proteomes" id="UP001369958"/>
    </source>
</evidence>
<reference evidence="2 3" key="1">
    <citation type="submission" date="2024-02" db="EMBL/GenBank/DDBJ databases">
        <title>Complete genome sequence of Pelagibacterium nitratireducens ZH15.</title>
        <authorList>
            <person name="Zhao L.H."/>
        </authorList>
    </citation>
    <scope>NUCLEOTIDE SEQUENCE [LARGE SCALE GENOMIC DNA]</scope>
    <source>
        <strain evidence="2 3">ZH15</strain>
    </source>
</reference>
<dbReference type="Pfam" id="PF03009">
    <property type="entry name" value="GDPD"/>
    <property type="match status" value="1"/>
</dbReference>